<gene>
    <name evidence="3" type="ORF">ABVV53_16585</name>
</gene>
<keyword evidence="4" id="KW-1185">Reference proteome</keyword>
<dbReference type="RefSeq" id="WP_353985544.1">
    <property type="nucleotide sequence ID" value="NZ_JBEWLY010000027.1"/>
</dbReference>
<dbReference type="InterPro" id="IPR009875">
    <property type="entry name" value="PilZ_domain"/>
</dbReference>
<accession>A0ABV2D6V2</accession>
<evidence type="ECO:0000313" key="4">
    <source>
        <dbReference type="Proteomes" id="UP001548713"/>
    </source>
</evidence>
<evidence type="ECO:0000256" key="1">
    <source>
        <dbReference type="SAM" id="MobiDB-lite"/>
    </source>
</evidence>
<feature type="compositionally biased region" description="Polar residues" evidence="1">
    <location>
        <begin position="106"/>
        <end position="120"/>
    </location>
</feature>
<dbReference type="Pfam" id="PF07238">
    <property type="entry name" value="PilZ"/>
    <property type="match status" value="1"/>
</dbReference>
<comment type="caution">
    <text evidence="3">The sequence shown here is derived from an EMBL/GenBank/DDBJ whole genome shotgun (WGS) entry which is preliminary data.</text>
</comment>
<sequence length="120" mass="13572">MDESENRQIARDSLFLMADLRTENISGEHRIKVRNLSDGGMMGEGNVRVLRGSVVEVNIRNIGWVKGSIAWIQESRFGVAFLEPIDARIARTRLNTEDDSIPGYTRNHQPYSSTGKIRKV</sequence>
<organism evidence="3 4">
    <name type="scientific">Novosphingobium kalidii</name>
    <dbReference type="NCBI Taxonomy" id="3230299"/>
    <lineage>
        <taxon>Bacteria</taxon>
        <taxon>Pseudomonadati</taxon>
        <taxon>Pseudomonadota</taxon>
        <taxon>Alphaproteobacteria</taxon>
        <taxon>Sphingomonadales</taxon>
        <taxon>Sphingomonadaceae</taxon>
        <taxon>Novosphingobium</taxon>
    </lineage>
</organism>
<evidence type="ECO:0000259" key="2">
    <source>
        <dbReference type="Pfam" id="PF07238"/>
    </source>
</evidence>
<dbReference type="EMBL" id="JBEWLY010000027">
    <property type="protein sequence ID" value="MET1757059.1"/>
    <property type="molecule type" value="Genomic_DNA"/>
</dbReference>
<feature type="domain" description="PilZ" evidence="2">
    <location>
        <begin position="7"/>
        <end position="89"/>
    </location>
</feature>
<reference evidence="3 4" key="1">
    <citation type="submission" date="2024-07" db="EMBL/GenBank/DDBJ databases">
        <title>Novosphingobium kalidii RD2P27.</title>
        <authorList>
            <person name="Sun J.-Q."/>
        </authorList>
    </citation>
    <scope>NUCLEOTIDE SEQUENCE [LARGE SCALE GENOMIC DNA]</scope>
    <source>
        <strain evidence="3 4">RD2P27</strain>
    </source>
</reference>
<dbReference type="Proteomes" id="UP001548713">
    <property type="component" value="Unassembled WGS sequence"/>
</dbReference>
<evidence type="ECO:0000313" key="3">
    <source>
        <dbReference type="EMBL" id="MET1757059.1"/>
    </source>
</evidence>
<proteinExistence type="predicted"/>
<feature type="region of interest" description="Disordered" evidence="1">
    <location>
        <begin position="97"/>
        <end position="120"/>
    </location>
</feature>
<name>A0ABV2D6V2_9SPHN</name>
<protein>
    <submittedName>
        <fullName evidence="3">PilZ domain-containing protein</fullName>
    </submittedName>
</protein>